<gene>
    <name evidence="1" type="ordered locus">HCH_05064</name>
</gene>
<dbReference type="HOGENOM" id="CLU_2843756_0_0_6"/>
<dbReference type="STRING" id="349521.HCH_05064"/>
<protein>
    <submittedName>
        <fullName evidence="1">Uncharacterized protein</fullName>
    </submittedName>
</protein>
<organism evidence="1 2">
    <name type="scientific">Hahella chejuensis (strain KCTC 2396)</name>
    <dbReference type="NCBI Taxonomy" id="349521"/>
    <lineage>
        <taxon>Bacteria</taxon>
        <taxon>Pseudomonadati</taxon>
        <taxon>Pseudomonadota</taxon>
        <taxon>Gammaproteobacteria</taxon>
        <taxon>Oceanospirillales</taxon>
        <taxon>Hahellaceae</taxon>
        <taxon>Hahella</taxon>
    </lineage>
</organism>
<name>Q2SC76_HAHCH</name>
<dbReference type="EMBL" id="CP000155">
    <property type="protein sequence ID" value="ABC31748.1"/>
    <property type="molecule type" value="Genomic_DNA"/>
</dbReference>
<evidence type="ECO:0000313" key="1">
    <source>
        <dbReference type="EMBL" id="ABC31748.1"/>
    </source>
</evidence>
<dbReference type="Proteomes" id="UP000000238">
    <property type="component" value="Chromosome"/>
</dbReference>
<accession>Q2SC76</accession>
<sequence length="65" mass="7311">MLPGFHGIHEAGLRLMGLLITFLLRGFRNIVYQRFGHSTPVQAGNTVERIQRRRGSGIADVDNFC</sequence>
<dbReference type="KEGG" id="hch:HCH_05064"/>
<evidence type="ECO:0000313" key="2">
    <source>
        <dbReference type="Proteomes" id="UP000000238"/>
    </source>
</evidence>
<reference evidence="1 2" key="1">
    <citation type="journal article" date="2005" name="Nucleic Acids Res.">
        <title>Genomic blueprint of Hahella chejuensis, a marine microbe producing an algicidal agent.</title>
        <authorList>
            <person name="Jeong H."/>
            <person name="Yim J.H."/>
            <person name="Lee C."/>
            <person name="Choi S.-H."/>
            <person name="Park Y.K."/>
            <person name="Yoon S.H."/>
            <person name="Hur C.-G."/>
            <person name="Kang H.-Y."/>
            <person name="Kim D."/>
            <person name="Lee H.H."/>
            <person name="Park K.H."/>
            <person name="Park S.-H."/>
            <person name="Park H.-S."/>
            <person name="Lee H.K."/>
            <person name="Oh T.K."/>
            <person name="Kim J.F."/>
        </authorList>
    </citation>
    <scope>NUCLEOTIDE SEQUENCE [LARGE SCALE GENOMIC DNA]</scope>
    <source>
        <strain evidence="1 2">KCTC 2396</strain>
    </source>
</reference>
<dbReference type="AlphaFoldDB" id="Q2SC76"/>
<keyword evidence="2" id="KW-1185">Reference proteome</keyword>
<proteinExistence type="predicted"/>